<keyword evidence="1" id="KW-1133">Transmembrane helix</keyword>
<feature type="transmembrane region" description="Helical" evidence="1">
    <location>
        <begin position="32"/>
        <end position="53"/>
    </location>
</feature>
<evidence type="ECO:0000256" key="1">
    <source>
        <dbReference type="SAM" id="Phobius"/>
    </source>
</evidence>
<dbReference type="EMBL" id="WUAV01000003">
    <property type="protein sequence ID" value="KAF1760667.1"/>
    <property type="molecule type" value="Genomic_DNA"/>
</dbReference>
<organism evidence="2 3">
    <name type="scientific">Caenorhabditis remanei</name>
    <name type="common">Caenorhabditis vulgaris</name>
    <dbReference type="NCBI Taxonomy" id="31234"/>
    <lineage>
        <taxon>Eukaryota</taxon>
        <taxon>Metazoa</taxon>
        <taxon>Ecdysozoa</taxon>
        <taxon>Nematoda</taxon>
        <taxon>Chromadorea</taxon>
        <taxon>Rhabditida</taxon>
        <taxon>Rhabditina</taxon>
        <taxon>Rhabditomorpha</taxon>
        <taxon>Rhabditoidea</taxon>
        <taxon>Rhabditidae</taxon>
        <taxon>Peloderinae</taxon>
        <taxon>Caenorhabditis</taxon>
    </lineage>
</organism>
<proteinExistence type="predicted"/>
<protein>
    <submittedName>
        <fullName evidence="2">Uncharacterized protein</fullName>
    </submittedName>
</protein>
<sequence>MHQPNTKKVLISGYIQIDAKRQRSYEIDKNELLERLLITIFLLVVVCGGLHLFGIAYNHHMTAYSEINEEEKLVISVEALLGIVIIPGFLILVFLSKAISRRKQAKLETNEKFRGKNYYYILSPEENTTLNRLEYGICSVVSALSAIENS</sequence>
<accession>A0A6A5H010</accession>
<dbReference type="Proteomes" id="UP000483820">
    <property type="component" value="Chromosome III"/>
</dbReference>
<feature type="transmembrane region" description="Helical" evidence="1">
    <location>
        <begin position="73"/>
        <end position="95"/>
    </location>
</feature>
<keyword evidence="1" id="KW-0472">Membrane</keyword>
<gene>
    <name evidence="2" type="ORF">GCK72_008916</name>
</gene>
<dbReference type="RefSeq" id="XP_053586695.1">
    <property type="nucleotide sequence ID" value="XM_053727118.1"/>
</dbReference>
<keyword evidence="1" id="KW-0812">Transmembrane</keyword>
<name>A0A6A5H010_CAERE</name>
<dbReference type="AlphaFoldDB" id="A0A6A5H010"/>
<evidence type="ECO:0000313" key="2">
    <source>
        <dbReference type="EMBL" id="KAF1760667.1"/>
    </source>
</evidence>
<comment type="caution">
    <text evidence="2">The sequence shown here is derived from an EMBL/GenBank/DDBJ whole genome shotgun (WGS) entry which is preliminary data.</text>
</comment>
<evidence type="ECO:0000313" key="3">
    <source>
        <dbReference type="Proteomes" id="UP000483820"/>
    </source>
</evidence>
<reference evidence="2 3" key="1">
    <citation type="submission" date="2019-12" db="EMBL/GenBank/DDBJ databases">
        <title>Chromosome-level assembly of the Caenorhabditis remanei genome.</title>
        <authorList>
            <person name="Teterina A.A."/>
            <person name="Willis J.H."/>
            <person name="Phillips P.C."/>
        </authorList>
    </citation>
    <scope>NUCLEOTIDE SEQUENCE [LARGE SCALE GENOMIC DNA]</scope>
    <source>
        <strain evidence="2 3">PX506</strain>
        <tissue evidence="2">Whole organism</tissue>
    </source>
</reference>
<dbReference type="CTD" id="78774794"/>
<dbReference type="GeneID" id="78774794"/>
<dbReference type="KEGG" id="crq:GCK72_008916"/>